<dbReference type="CDD" id="cd00616">
    <property type="entry name" value="AHBA_syn"/>
    <property type="match status" value="1"/>
</dbReference>
<protein>
    <submittedName>
        <fullName evidence="4">DegT/DnrJ/EryC1/StrS family aminotransferase</fullName>
    </submittedName>
</protein>
<accession>A0ABV4I4S6</accession>
<dbReference type="SUPFAM" id="SSF53383">
    <property type="entry name" value="PLP-dependent transferases"/>
    <property type="match status" value="1"/>
</dbReference>
<keyword evidence="4" id="KW-0808">Transferase</keyword>
<keyword evidence="5" id="KW-1185">Reference proteome</keyword>
<comment type="caution">
    <text evidence="4">The sequence shown here is derived from an EMBL/GenBank/DDBJ whole genome shotgun (WGS) entry which is preliminary data.</text>
</comment>
<name>A0ABV4I4S6_9ACTN</name>
<proteinExistence type="inferred from homology"/>
<evidence type="ECO:0000256" key="1">
    <source>
        <dbReference type="ARBA" id="ARBA00022898"/>
    </source>
</evidence>
<organism evidence="4 5">
    <name type="scientific">Kineococcus mangrovi</name>
    <dbReference type="NCBI Taxonomy" id="1660183"/>
    <lineage>
        <taxon>Bacteria</taxon>
        <taxon>Bacillati</taxon>
        <taxon>Actinomycetota</taxon>
        <taxon>Actinomycetes</taxon>
        <taxon>Kineosporiales</taxon>
        <taxon>Kineosporiaceae</taxon>
        <taxon>Kineococcus</taxon>
    </lineage>
</organism>
<keyword evidence="4" id="KW-0032">Aminotransferase</keyword>
<dbReference type="PANTHER" id="PTHR30244:SF36">
    <property type="entry name" value="3-OXO-GLUCOSE-6-PHOSPHATE:GLUTAMATE AMINOTRANSFERASE"/>
    <property type="match status" value="1"/>
</dbReference>
<dbReference type="RefSeq" id="WP_370719935.1">
    <property type="nucleotide sequence ID" value="NZ_JBGGTQ010000007.1"/>
</dbReference>
<gene>
    <name evidence="4" type="ORF">AB2L28_15785</name>
</gene>
<dbReference type="Gene3D" id="3.90.1150.10">
    <property type="entry name" value="Aspartate Aminotransferase, domain 1"/>
    <property type="match status" value="1"/>
</dbReference>
<comment type="similarity">
    <text evidence="2 3">Belongs to the DegT/DnrJ/EryC1 family.</text>
</comment>
<evidence type="ECO:0000313" key="5">
    <source>
        <dbReference type="Proteomes" id="UP001566476"/>
    </source>
</evidence>
<dbReference type="GO" id="GO:0008483">
    <property type="term" value="F:transaminase activity"/>
    <property type="evidence" value="ECO:0007669"/>
    <property type="project" value="UniProtKB-KW"/>
</dbReference>
<dbReference type="Proteomes" id="UP001566476">
    <property type="component" value="Unassembled WGS sequence"/>
</dbReference>
<evidence type="ECO:0000256" key="3">
    <source>
        <dbReference type="RuleBase" id="RU004508"/>
    </source>
</evidence>
<dbReference type="PIRSF" id="PIRSF000390">
    <property type="entry name" value="PLP_StrS"/>
    <property type="match status" value="1"/>
</dbReference>
<dbReference type="InterPro" id="IPR000653">
    <property type="entry name" value="DegT/StrS_aminotransferase"/>
</dbReference>
<dbReference type="Pfam" id="PF01041">
    <property type="entry name" value="DegT_DnrJ_EryC1"/>
    <property type="match status" value="1"/>
</dbReference>
<dbReference type="Gene3D" id="3.40.640.10">
    <property type="entry name" value="Type I PLP-dependent aspartate aminotransferase-like (Major domain)"/>
    <property type="match status" value="1"/>
</dbReference>
<dbReference type="InterPro" id="IPR015422">
    <property type="entry name" value="PyrdxlP-dep_Trfase_small"/>
</dbReference>
<evidence type="ECO:0000313" key="4">
    <source>
        <dbReference type="EMBL" id="MEZ0493699.1"/>
    </source>
</evidence>
<dbReference type="EMBL" id="JBGGTQ010000007">
    <property type="protein sequence ID" value="MEZ0493699.1"/>
    <property type="molecule type" value="Genomic_DNA"/>
</dbReference>
<dbReference type="InterPro" id="IPR015421">
    <property type="entry name" value="PyrdxlP-dep_Trfase_major"/>
</dbReference>
<dbReference type="PANTHER" id="PTHR30244">
    <property type="entry name" value="TRANSAMINASE"/>
    <property type="match status" value="1"/>
</dbReference>
<reference evidence="4 5" key="1">
    <citation type="submission" date="2024-07" db="EMBL/GenBank/DDBJ databases">
        <authorList>
            <person name="Thanompreechachai J."/>
            <person name="Duangmal K."/>
        </authorList>
    </citation>
    <scope>NUCLEOTIDE SEQUENCE [LARGE SCALE GENOMIC DNA]</scope>
    <source>
        <strain evidence="4 5">TBRC 1896</strain>
    </source>
</reference>
<keyword evidence="1 3" id="KW-0663">Pyridoxal phosphate</keyword>
<sequence length="374" mass="39683">MTPPPVPFLDLERSQRDLYEEFDAAWRSITRSARYVGGPVVEAFEGAWAAEHGLDHAVGVANGTDALELVLRGLGIGPGDEVVVPANTFIATAEAVLAVGALPHFVDVDPDTLLVTASTVASGITDRTAAVIVVHLYGQAADMTAITALASRRGIAVVEDCAQAQGAQWDGRAVGTFGVAGCTSFYPGKNLGAFGDGGAVVTRDAALARAVRSFGDHGRSEIFKYEHPVVGRNSRLDALQAAVLLVKLPHLQAWNTHRRNAADQYSQRLGEEPGITLTRQAPASTSVHHLQVVRVDDRDRAQADLAAEGIGTAVHYPFPCHQQKGYAVMPRAGVLETEATSPRLLSLPMFPGIDREEVDRVCDVLIASVRGSSA</sequence>
<dbReference type="InterPro" id="IPR015424">
    <property type="entry name" value="PyrdxlP-dep_Trfase"/>
</dbReference>
<evidence type="ECO:0000256" key="2">
    <source>
        <dbReference type="ARBA" id="ARBA00037999"/>
    </source>
</evidence>